<organism evidence="1 2">
    <name type="scientific">Ignavibacterium album (strain DSM 19864 / JCM 16511 / NBRC 101810 / Mat9-16)</name>
    <dbReference type="NCBI Taxonomy" id="945713"/>
    <lineage>
        <taxon>Bacteria</taxon>
        <taxon>Pseudomonadati</taxon>
        <taxon>Ignavibacteriota</taxon>
        <taxon>Ignavibacteria</taxon>
        <taxon>Ignavibacteriales</taxon>
        <taxon>Ignavibacteriaceae</taxon>
        <taxon>Ignavibacterium</taxon>
    </lineage>
</organism>
<name>I0AJI0_IGNAJ</name>
<dbReference type="KEGG" id="ial:IALB_1427"/>
<gene>
    <name evidence="1" type="ordered locus">IALB_1427</name>
</gene>
<protein>
    <submittedName>
        <fullName evidence="1">Uncharacterized protein</fullName>
    </submittedName>
</protein>
<proteinExistence type="predicted"/>
<dbReference type="STRING" id="945713.IALB_1427"/>
<dbReference type="Proteomes" id="UP000007394">
    <property type="component" value="Chromosome"/>
</dbReference>
<evidence type="ECO:0000313" key="1">
    <source>
        <dbReference type="EMBL" id="AFH49137.1"/>
    </source>
</evidence>
<accession>I0AJI0</accession>
<dbReference type="HOGENOM" id="CLU_2000809_0_0_10"/>
<evidence type="ECO:0000313" key="2">
    <source>
        <dbReference type="Proteomes" id="UP000007394"/>
    </source>
</evidence>
<dbReference type="eggNOG" id="ENOG502ZI2R">
    <property type="taxonomic scope" value="Bacteria"/>
</dbReference>
<sequence length="124" mass="14926">MKNEESSYKKIKDAFWDYNIDPEKLYLILHDKIPPDGMFTKAKILLRLIEVLSWYEIIDLFGKEYLKQNITKELVDKIRNPILRDRYEFIRKVLHNEAISTSGWSDKNRDRLKSSILSHWRNSP</sequence>
<keyword evidence="2" id="KW-1185">Reference proteome</keyword>
<dbReference type="AlphaFoldDB" id="I0AJI0"/>
<reference evidence="1 2" key="1">
    <citation type="journal article" date="2012" name="Front. Microbiol.">
        <title>Complete genome of Ignavibacterium album, a metabolically versatile, flagellated, facultative anaerobe from the phylum Chlorobi.</title>
        <authorList>
            <person name="Liu Z."/>
            <person name="Frigaard N.-U."/>
            <person name="Vogl K."/>
            <person name="Iino T."/>
            <person name="Ohkuma M."/>
            <person name="Overmann J."/>
            <person name="Bryant D.A."/>
        </authorList>
    </citation>
    <scope>NUCLEOTIDE SEQUENCE [LARGE SCALE GENOMIC DNA]</scope>
    <source>
        <strain evidence="2">DSM 19864 / JCM 16511 / NBRC 101810 / Mat9-16</strain>
    </source>
</reference>
<dbReference type="EMBL" id="CP003418">
    <property type="protein sequence ID" value="AFH49137.1"/>
    <property type="molecule type" value="Genomic_DNA"/>
</dbReference>